<keyword evidence="3" id="KW-0326">Glycosidase</keyword>
<dbReference type="AlphaFoldDB" id="A0A9P0G1K5"/>
<dbReference type="Proteomes" id="UP001153714">
    <property type="component" value="Chromosome 12"/>
</dbReference>
<keyword evidence="2" id="KW-0378">Hydrolase</keyword>
<evidence type="ECO:0000256" key="2">
    <source>
        <dbReference type="ARBA" id="ARBA00022801"/>
    </source>
</evidence>
<dbReference type="InterPro" id="IPR017853">
    <property type="entry name" value="GH"/>
</dbReference>
<evidence type="ECO:0000256" key="4">
    <source>
        <dbReference type="RuleBase" id="RU003690"/>
    </source>
</evidence>
<sequence>MLREVGVDFYRFSLSWPRILPTGFPDEINQAGVDYYNNLIDELLKYNIQPMVTLYHWDLPQKLQELGGWANPHSVDWFGDFAKVAFNAFGDRVKLWVTINEPTQICYNGYGNGQLAPFLTFSGVGDYMCAKYLLLAHARAYHIYNEEFRSTQQGSIFITYSAGWQEPASDEDVAAAQEAVAFDLDQYAYPIFSKSGGWHPLFQEIIAKKSAEQGFLRSRLPELSDEEIKYLQGTSDYFGLNHYSTYIIYRNQSVSTHAIPSREDDLNVMWFQPAEWWLDENDTVKSAPWGFRKLLQYIREQYDNPPVYVTENGCSSLASIDDDNRVSYYRGYLGAMLDAIAEGSDVRGYTAWSLMDNFEWRKGYTEKFGIYEVDFTSPERTRTPRKSAFVYKEILRSRTLDYNYEPDTTVMTIDEGH</sequence>
<organism evidence="5 6">
    <name type="scientific">Diatraea saccharalis</name>
    <name type="common">sugarcane borer</name>
    <dbReference type="NCBI Taxonomy" id="40085"/>
    <lineage>
        <taxon>Eukaryota</taxon>
        <taxon>Metazoa</taxon>
        <taxon>Ecdysozoa</taxon>
        <taxon>Arthropoda</taxon>
        <taxon>Hexapoda</taxon>
        <taxon>Insecta</taxon>
        <taxon>Pterygota</taxon>
        <taxon>Neoptera</taxon>
        <taxon>Endopterygota</taxon>
        <taxon>Lepidoptera</taxon>
        <taxon>Glossata</taxon>
        <taxon>Ditrysia</taxon>
        <taxon>Pyraloidea</taxon>
        <taxon>Crambidae</taxon>
        <taxon>Crambinae</taxon>
        <taxon>Diatraea</taxon>
    </lineage>
</organism>
<dbReference type="PANTHER" id="PTHR10353">
    <property type="entry name" value="GLYCOSYL HYDROLASE"/>
    <property type="match status" value="1"/>
</dbReference>
<dbReference type="PANTHER" id="PTHR10353:SF36">
    <property type="entry name" value="LP05116P"/>
    <property type="match status" value="1"/>
</dbReference>
<reference evidence="5" key="1">
    <citation type="submission" date="2021-12" db="EMBL/GenBank/DDBJ databases">
        <authorList>
            <person name="King R."/>
        </authorList>
    </citation>
    <scope>NUCLEOTIDE SEQUENCE</scope>
</reference>
<dbReference type="GO" id="GO:0005975">
    <property type="term" value="P:carbohydrate metabolic process"/>
    <property type="evidence" value="ECO:0007669"/>
    <property type="project" value="InterPro"/>
</dbReference>
<dbReference type="InterPro" id="IPR001360">
    <property type="entry name" value="Glyco_hydro_1"/>
</dbReference>
<dbReference type="Gene3D" id="3.20.20.80">
    <property type="entry name" value="Glycosidases"/>
    <property type="match status" value="1"/>
</dbReference>
<dbReference type="EMBL" id="OU893343">
    <property type="protein sequence ID" value="CAH0748700.1"/>
    <property type="molecule type" value="Genomic_DNA"/>
</dbReference>
<dbReference type="SUPFAM" id="SSF51445">
    <property type="entry name" value="(Trans)glycosidases"/>
    <property type="match status" value="1"/>
</dbReference>
<evidence type="ECO:0000313" key="5">
    <source>
        <dbReference type="EMBL" id="CAH0748700.1"/>
    </source>
</evidence>
<evidence type="ECO:0000256" key="3">
    <source>
        <dbReference type="ARBA" id="ARBA00023295"/>
    </source>
</evidence>
<accession>A0A9P0G1K5</accession>
<comment type="similarity">
    <text evidence="1 4">Belongs to the glycosyl hydrolase 1 family.</text>
</comment>
<dbReference type="GO" id="GO:0008422">
    <property type="term" value="F:beta-glucosidase activity"/>
    <property type="evidence" value="ECO:0007669"/>
    <property type="project" value="TreeGrafter"/>
</dbReference>
<gene>
    <name evidence="5" type="ORF">DIATSA_LOCUS2270</name>
</gene>
<name>A0A9P0G1K5_9NEOP</name>
<dbReference type="Pfam" id="PF00232">
    <property type="entry name" value="Glyco_hydro_1"/>
    <property type="match status" value="1"/>
</dbReference>
<proteinExistence type="inferred from homology"/>
<keyword evidence="6" id="KW-1185">Reference proteome</keyword>
<protein>
    <recommendedName>
        <fullName evidence="7">Beta-glucosidase</fullName>
    </recommendedName>
</protein>
<evidence type="ECO:0000313" key="6">
    <source>
        <dbReference type="Proteomes" id="UP001153714"/>
    </source>
</evidence>
<dbReference type="OrthoDB" id="65569at2759"/>
<dbReference type="PRINTS" id="PR00131">
    <property type="entry name" value="GLHYDRLASE1"/>
</dbReference>
<reference evidence="5" key="2">
    <citation type="submission" date="2022-10" db="EMBL/GenBank/DDBJ databases">
        <authorList>
            <consortium name="ENA_rothamsted_submissions"/>
            <consortium name="culmorum"/>
            <person name="King R."/>
        </authorList>
    </citation>
    <scope>NUCLEOTIDE SEQUENCE</scope>
</reference>
<evidence type="ECO:0000256" key="1">
    <source>
        <dbReference type="ARBA" id="ARBA00010838"/>
    </source>
</evidence>
<evidence type="ECO:0008006" key="7">
    <source>
        <dbReference type="Google" id="ProtNLM"/>
    </source>
</evidence>